<proteinExistence type="predicted"/>
<evidence type="ECO:0008006" key="3">
    <source>
        <dbReference type="Google" id="ProtNLM"/>
    </source>
</evidence>
<evidence type="ECO:0000313" key="1">
    <source>
        <dbReference type="EMBL" id="UWX98550.1"/>
    </source>
</evidence>
<dbReference type="RefSeq" id="WP_260653631.1">
    <property type="nucleotide sequence ID" value="NZ_CP104275.1"/>
</dbReference>
<dbReference type="Gene3D" id="3.30.530.20">
    <property type="match status" value="1"/>
</dbReference>
<evidence type="ECO:0000313" key="2">
    <source>
        <dbReference type="Proteomes" id="UP001059859"/>
    </source>
</evidence>
<protein>
    <recommendedName>
        <fullName evidence="3">Polyketide cyclase</fullName>
    </recommendedName>
</protein>
<accession>A0ABY5YY52</accession>
<keyword evidence="2" id="KW-1185">Reference proteome</keyword>
<dbReference type="SUPFAM" id="SSF55961">
    <property type="entry name" value="Bet v1-like"/>
    <property type="match status" value="1"/>
</dbReference>
<dbReference type="InterPro" id="IPR023393">
    <property type="entry name" value="START-like_dom_sf"/>
</dbReference>
<dbReference type="Proteomes" id="UP001059859">
    <property type="component" value="Chromosome"/>
</dbReference>
<reference evidence="1" key="1">
    <citation type="submission" date="2022-09" db="EMBL/GenBank/DDBJ databases">
        <title>Novel species in genus Arthrobacter.</title>
        <authorList>
            <person name="Liu Y."/>
        </authorList>
    </citation>
    <scope>NUCLEOTIDE SEQUENCE</scope>
    <source>
        <strain evidence="1">Zg-Y815</strain>
    </source>
</reference>
<gene>
    <name evidence="1" type="ORF">N2K95_07885</name>
</gene>
<sequence>MPGLYVLPSSWLLDATPEAVWETVASPEMSWPRWWPGCTLQDLATDPSADAADPVTRLLGTTVRLQFRASLGYRLSITVHPTSAARPRIIEFDAGGDLAGTGRIRLFPVTAPAPGVPAQTRMDIDWRVRPTRRWMRALTPVARPVFTAAHALLMRQGERGLRRELAQATRRGRPNSVLTPGE</sequence>
<organism evidence="1 2">
    <name type="scientific">Arthrobacter zhaoxinii</name>
    <dbReference type="NCBI Taxonomy" id="2964616"/>
    <lineage>
        <taxon>Bacteria</taxon>
        <taxon>Bacillati</taxon>
        <taxon>Actinomycetota</taxon>
        <taxon>Actinomycetes</taxon>
        <taxon>Micrococcales</taxon>
        <taxon>Micrococcaceae</taxon>
        <taxon>Arthrobacter</taxon>
    </lineage>
</organism>
<name>A0ABY5YY52_9MICC</name>
<dbReference type="EMBL" id="CP104275">
    <property type="protein sequence ID" value="UWX98550.1"/>
    <property type="molecule type" value="Genomic_DNA"/>
</dbReference>